<evidence type="ECO:0000256" key="5">
    <source>
        <dbReference type="ARBA" id="ARBA00023136"/>
    </source>
</evidence>
<evidence type="ECO:0000313" key="8">
    <source>
        <dbReference type="EMBL" id="ABS51977.1"/>
    </source>
</evidence>
<comment type="subcellular location">
    <subcellularLocation>
        <location evidence="1">Membrane</location>
        <topology evidence="1">Single-pass membrane protein</topology>
    </subcellularLocation>
</comment>
<organism evidence="8 9">
    <name type="scientific">Campylobacter hominis (strain ATCC BAA-381 / DSM 21671 / CCUG 45161 / LMG 19568 / NCTC 13146 / CH001A)</name>
    <dbReference type="NCBI Taxonomy" id="360107"/>
    <lineage>
        <taxon>Bacteria</taxon>
        <taxon>Pseudomonadati</taxon>
        <taxon>Campylobacterota</taxon>
        <taxon>Epsilonproteobacteria</taxon>
        <taxon>Campylobacterales</taxon>
        <taxon>Campylobacteraceae</taxon>
        <taxon>Campylobacter</taxon>
    </lineage>
</organism>
<sequence>MNTFLIIVIILVIVIVAIISIYNTLVAKKNQVSNISAGVDTQLKKRYDLIPNLVAAVKEYLIHEKETLQKVTELRNLAMAAKNNGEKFELNNQISKLLGGIFVAVEAYPNLKANENVLHLQRTLTEVEEQLSAARRAYNSSVMDYNNACEMFPTNIVASLFNFEKREFFEASDSEKTTPNVSELFKK</sequence>
<reference evidence="9" key="1">
    <citation type="submission" date="2007-07" db="EMBL/GenBank/DDBJ databases">
        <title>Complete genome sequence of Campylobacter hominis ATCC BAA-381, a commensal isolated from the human gastrointestinal tract.</title>
        <authorList>
            <person name="Fouts D.E."/>
            <person name="Mongodin E.F."/>
            <person name="Puiu D."/>
            <person name="Sebastian Y."/>
            <person name="Miller W.G."/>
            <person name="Mandrell R.E."/>
            <person name="Nelson K.E."/>
        </authorList>
    </citation>
    <scope>NUCLEOTIDE SEQUENCE [LARGE SCALE GENOMIC DNA]</scope>
    <source>
        <strain evidence="9">ATCC BAA-381 / LMG 19568 / NCTC 13146 / CH001A</strain>
    </source>
</reference>
<gene>
    <name evidence="8" type="ordered locus">CHAB381_1739</name>
</gene>
<evidence type="ECO:0000313" key="9">
    <source>
        <dbReference type="Proteomes" id="UP000002407"/>
    </source>
</evidence>
<dbReference type="HOGENOM" id="CLU_056714_3_1_7"/>
<feature type="coiled-coil region" evidence="6">
    <location>
        <begin position="110"/>
        <end position="137"/>
    </location>
</feature>
<dbReference type="PANTHER" id="PTHR34478:SF1">
    <property type="entry name" value="PROTEIN LEMA"/>
    <property type="match status" value="1"/>
</dbReference>
<keyword evidence="3 7" id="KW-0812">Transmembrane</keyword>
<dbReference type="Pfam" id="PF04011">
    <property type="entry name" value="LemA"/>
    <property type="match status" value="1"/>
</dbReference>
<protein>
    <submittedName>
        <fullName evidence="8">LemA family protein</fullName>
    </submittedName>
</protein>
<evidence type="ECO:0000256" key="1">
    <source>
        <dbReference type="ARBA" id="ARBA00004167"/>
    </source>
</evidence>
<accession>A7I410</accession>
<evidence type="ECO:0000256" key="6">
    <source>
        <dbReference type="SAM" id="Coils"/>
    </source>
</evidence>
<keyword evidence="5 7" id="KW-0472">Membrane</keyword>
<name>A7I410_CAMHC</name>
<dbReference type="GO" id="GO:0016020">
    <property type="term" value="C:membrane"/>
    <property type="evidence" value="ECO:0007669"/>
    <property type="project" value="UniProtKB-SubCell"/>
</dbReference>
<dbReference type="InterPro" id="IPR023353">
    <property type="entry name" value="LemA-like_dom_sf"/>
</dbReference>
<comment type="similarity">
    <text evidence="2">Belongs to the LemA family.</text>
</comment>
<keyword evidence="4 7" id="KW-1133">Transmembrane helix</keyword>
<evidence type="ECO:0000256" key="4">
    <source>
        <dbReference type="ARBA" id="ARBA00022989"/>
    </source>
</evidence>
<keyword evidence="9" id="KW-1185">Reference proteome</keyword>
<dbReference type="EMBL" id="CP000776">
    <property type="protein sequence ID" value="ABS51977.1"/>
    <property type="molecule type" value="Genomic_DNA"/>
</dbReference>
<dbReference type="AlphaFoldDB" id="A7I410"/>
<dbReference type="STRING" id="360107.CHAB381_1739"/>
<dbReference type="OrthoDB" id="9804152at2"/>
<evidence type="ECO:0000256" key="2">
    <source>
        <dbReference type="ARBA" id="ARBA00008854"/>
    </source>
</evidence>
<dbReference type="SUPFAM" id="SSF140478">
    <property type="entry name" value="LemA-like"/>
    <property type="match status" value="1"/>
</dbReference>
<evidence type="ECO:0000256" key="3">
    <source>
        <dbReference type="ARBA" id="ARBA00022692"/>
    </source>
</evidence>
<dbReference type="eggNOG" id="COG1704">
    <property type="taxonomic scope" value="Bacteria"/>
</dbReference>
<dbReference type="Gene3D" id="1.20.1440.20">
    <property type="entry name" value="LemA-like domain"/>
    <property type="match status" value="1"/>
</dbReference>
<dbReference type="RefSeq" id="WP_012109558.1">
    <property type="nucleotide sequence ID" value="NC_009714.1"/>
</dbReference>
<proteinExistence type="inferred from homology"/>
<dbReference type="InterPro" id="IPR007156">
    <property type="entry name" value="MamQ_LemA"/>
</dbReference>
<evidence type="ECO:0000256" key="7">
    <source>
        <dbReference type="SAM" id="Phobius"/>
    </source>
</evidence>
<keyword evidence="6" id="KW-0175">Coiled coil</keyword>
<dbReference type="KEGG" id="cha:CHAB381_1739"/>
<dbReference type="PANTHER" id="PTHR34478">
    <property type="entry name" value="PROTEIN LEMA"/>
    <property type="match status" value="1"/>
</dbReference>
<dbReference type="Proteomes" id="UP000002407">
    <property type="component" value="Chromosome"/>
</dbReference>
<feature type="transmembrane region" description="Helical" evidence="7">
    <location>
        <begin position="6"/>
        <end position="25"/>
    </location>
</feature>